<organism evidence="8 9">
    <name type="scientific">Capronia coronata CBS 617.96</name>
    <dbReference type="NCBI Taxonomy" id="1182541"/>
    <lineage>
        <taxon>Eukaryota</taxon>
        <taxon>Fungi</taxon>
        <taxon>Dikarya</taxon>
        <taxon>Ascomycota</taxon>
        <taxon>Pezizomycotina</taxon>
        <taxon>Eurotiomycetes</taxon>
        <taxon>Chaetothyriomycetidae</taxon>
        <taxon>Chaetothyriales</taxon>
        <taxon>Herpotrichiellaceae</taxon>
        <taxon>Capronia</taxon>
    </lineage>
</organism>
<evidence type="ECO:0000256" key="1">
    <source>
        <dbReference type="ARBA" id="ARBA00022723"/>
    </source>
</evidence>
<feature type="domain" description="C2H2-type" evidence="7">
    <location>
        <begin position="433"/>
        <end position="460"/>
    </location>
</feature>
<evidence type="ECO:0000313" key="8">
    <source>
        <dbReference type="EMBL" id="EXJ94717.1"/>
    </source>
</evidence>
<feature type="region of interest" description="Disordered" evidence="6">
    <location>
        <begin position="589"/>
        <end position="610"/>
    </location>
</feature>
<evidence type="ECO:0000256" key="4">
    <source>
        <dbReference type="ARBA" id="ARBA00022833"/>
    </source>
</evidence>
<comment type="caution">
    <text evidence="8">The sequence shown here is derived from an EMBL/GenBank/DDBJ whole genome shotgun (WGS) entry which is preliminary data.</text>
</comment>
<dbReference type="OrthoDB" id="8117402at2759"/>
<evidence type="ECO:0000256" key="6">
    <source>
        <dbReference type="SAM" id="MobiDB-lite"/>
    </source>
</evidence>
<dbReference type="PROSITE" id="PS00028">
    <property type="entry name" value="ZINC_FINGER_C2H2_1"/>
    <property type="match status" value="2"/>
</dbReference>
<feature type="compositionally biased region" description="Low complexity" evidence="6">
    <location>
        <begin position="528"/>
        <end position="543"/>
    </location>
</feature>
<feature type="region of interest" description="Disordered" evidence="6">
    <location>
        <begin position="496"/>
        <end position="561"/>
    </location>
</feature>
<proteinExistence type="predicted"/>
<keyword evidence="1" id="KW-0479">Metal-binding</keyword>
<accession>W9YP53</accession>
<feature type="region of interest" description="Disordered" evidence="6">
    <location>
        <begin position="632"/>
        <end position="695"/>
    </location>
</feature>
<keyword evidence="2" id="KW-0677">Repeat</keyword>
<dbReference type="FunFam" id="3.30.160.60:FF:001649">
    <property type="entry name" value="C2H2 transcription factor Swi5"/>
    <property type="match status" value="1"/>
</dbReference>
<name>W9YP53_9EURO</name>
<sequence length="725" mass="80646">MMSNAPSSLQQRQRLHRRQNSTPVVAFEAMKVSTNMPPQSQNMHRRGQSFDQQQRSPIRKQHHGGAVSMTNIGSIHGQQILREAQQQKIARPGQQQQHNSHLDLPISPECGIYAVSPNSMPGTPYENMTMNAFMHQNSQSMDYSHSQQFFSDLNMSMQQGISNMGMMDENNPQYYQDTHLLHSQPTRGLAIDTRRMSQPDLRVQTQLRPHTPSHQIQTAQFPLTPPFSQHTPAVQYSRSLQASPALQSPYPIHMARGRSLQGIIENEEFKQDYMGPQSGASFEMADMPIPESRRRLQTPPSQQQEERVNVKSESAPANYDFGFGQDGEFHMSRLANQLVPVLSPGRAPAGSSSPGRPALSPRRMSISDLNLEPGIEASIEETNVTLDDIAQFIEGPDPVDNKWICKYEDCNKKFGRKENIKSHVQTHLGDRQFRCGHCKKCFVRGHDLKRHAKIHTGTKPYPCLCGNSFARHDALTRHRQRGMCIGAFDGVVKKVIKRGRPKKHRPEMENRLDKASRTRQKNSEAHDSYGSSASSCSISSWGSPPTENMDNLSIRGTSPIESMGLFGMPQQGGMSMDQMMGFPPGTFSFTPPASPGYSTGNKPSPSYRELTPADLGDIPDLHNNGDMQLLPDLPTMDQSLPLMGADNGYSGQSLPSLSHSGSSPAPELVAFDFSSLPTDSSTSMPSQSSQLPLKLESERNEFDTFLDYGGMEMGLDPSAQDFFTM</sequence>
<dbReference type="SMART" id="SM00355">
    <property type="entry name" value="ZnF_C2H2"/>
    <property type="match status" value="2"/>
</dbReference>
<protein>
    <recommendedName>
        <fullName evidence="7">C2H2-type domain-containing protein</fullName>
    </recommendedName>
</protein>
<dbReference type="InterPro" id="IPR013087">
    <property type="entry name" value="Znf_C2H2_type"/>
</dbReference>
<keyword evidence="3 5" id="KW-0863">Zinc-finger</keyword>
<dbReference type="EMBL" id="AMWN01000002">
    <property type="protein sequence ID" value="EXJ94717.1"/>
    <property type="molecule type" value="Genomic_DNA"/>
</dbReference>
<evidence type="ECO:0000259" key="7">
    <source>
        <dbReference type="PROSITE" id="PS50157"/>
    </source>
</evidence>
<dbReference type="PROSITE" id="PS50157">
    <property type="entry name" value="ZINC_FINGER_C2H2_2"/>
    <property type="match status" value="2"/>
</dbReference>
<keyword evidence="9" id="KW-1185">Reference proteome</keyword>
<dbReference type="GeneID" id="19158010"/>
<dbReference type="RefSeq" id="XP_007722211.1">
    <property type="nucleotide sequence ID" value="XM_007724021.1"/>
</dbReference>
<dbReference type="FunFam" id="3.30.160.60:FF:000504">
    <property type="entry name" value="C2H2 transcription factor swi5"/>
    <property type="match status" value="1"/>
</dbReference>
<dbReference type="Proteomes" id="UP000019484">
    <property type="component" value="Unassembled WGS sequence"/>
</dbReference>
<reference evidence="8 9" key="1">
    <citation type="submission" date="2013-03" db="EMBL/GenBank/DDBJ databases">
        <title>The Genome Sequence of Capronia coronata CBS 617.96.</title>
        <authorList>
            <consortium name="The Broad Institute Genomics Platform"/>
            <person name="Cuomo C."/>
            <person name="de Hoog S."/>
            <person name="Gorbushina A."/>
            <person name="Walker B."/>
            <person name="Young S.K."/>
            <person name="Zeng Q."/>
            <person name="Gargeya S."/>
            <person name="Fitzgerald M."/>
            <person name="Haas B."/>
            <person name="Abouelleil A."/>
            <person name="Allen A.W."/>
            <person name="Alvarado L."/>
            <person name="Arachchi H.M."/>
            <person name="Berlin A.M."/>
            <person name="Chapman S.B."/>
            <person name="Gainer-Dewar J."/>
            <person name="Goldberg J."/>
            <person name="Griggs A."/>
            <person name="Gujja S."/>
            <person name="Hansen M."/>
            <person name="Howarth C."/>
            <person name="Imamovic A."/>
            <person name="Ireland A."/>
            <person name="Larimer J."/>
            <person name="McCowan C."/>
            <person name="Murphy C."/>
            <person name="Pearson M."/>
            <person name="Poon T.W."/>
            <person name="Priest M."/>
            <person name="Roberts A."/>
            <person name="Saif S."/>
            <person name="Shea T."/>
            <person name="Sisk P."/>
            <person name="Sykes S."/>
            <person name="Wortman J."/>
            <person name="Nusbaum C."/>
            <person name="Birren B."/>
        </authorList>
    </citation>
    <scope>NUCLEOTIDE SEQUENCE [LARGE SCALE GENOMIC DNA]</scope>
    <source>
        <strain evidence="8 9">CBS 617.96</strain>
    </source>
</reference>
<feature type="domain" description="C2H2-type" evidence="7">
    <location>
        <begin position="403"/>
        <end position="432"/>
    </location>
</feature>
<evidence type="ECO:0000313" key="9">
    <source>
        <dbReference type="Proteomes" id="UP000019484"/>
    </source>
</evidence>
<dbReference type="PANTHER" id="PTHR24379">
    <property type="entry name" value="KRAB AND ZINC FINGER DOMAIN-CONTAINING"/>
    <property type="match status" value="1"/>
</dbReference>
<evidence type="ECO:0000256" key="5">
    <source>
        <dbReference type="PROSITE-ProRule" id="PRU00042"/>
    </source>
</evidence>
<dbReference type="InterPro" id="IPR036236">
    <property type="entry name" value="Znf_C2H2_sf"/>
</dbReference>
<dbReference type="eggNOG" id="KOG1721">
    <property type="taxonomic scope" value="Eukaryota"/>
</dbReference>
<dbReference type="AlphaFoldDB" id="W9YP53"/>
<feature type="compositionally biased region" description="Polar residues" evidence="6">
    <location>
        <begin position="545"/>
        <end position="560"/>
    </location>
</feature>
<feature type="compositionally biased region" description="Low complexity" evidence="6">
    <location>
        <begin position="680"/>
        <end position="694"/>
    </location>
</feature>
<feature type="region of interest" description="Disordered" evidence="6">
    <location>
        <begin position="342"/>
        <end position="363"/>
    </location>
</feature>
<dbReference type="PANTHER" id="PTHR24379:SF121">
    <property type="entry name" value="C2H2-TYPE DOMAIN-CONTAINING PROTEIN"/>
    <property type="match status" value="1"/>
</dbReference>
<gene>
    <name evidence="8" type="ORF">A1O1_03114</name>
</gene>
<feature type="compositionally biased region" description="Basic residues" evidence="6">
    <location>
        <begin position="496"/>
        <end position="505"/>
    </location>
</feature>
<dbReference type="SUPFAM" id="SSF57667">
    <property type="entry name" value="beta-beta-alpha zinc fingers"/>
    <property type="match status" value="2"/>
</dbReference>
<evidence type="ECO:0000256" key="2">
    <source>
        <dbReference type="ARBA" id="ARBA00022737"/>
    </source>
</evidence>
<keyword evidence="4" id="KW-0862">Zinc</keyword>
<evidence type="ECO:0000256" key="3">
    <source>
        <dbReference type="ARBA" id="ARBA00022771"/>
    </source>
</evidence>
<dbReference type="HOGENOM" id="CLU_013390_2_0_1"/>
<feature type="region of interest" description="Disordered" evidence="6">
    <location>
        <begin position="1"/>
        <end position="20"/>
    </location>
</feature>
<feature type="compositionally biased region" description="Low complexity" evidence="6">
    <location>
        <begin position="650"/>
        <end position="664"/>
    </location>
</feature>
<feature type="compositionally biased region" description="Basic and acidic residues" evidence="6">
    <location>
        <begin position="506"/>
        <end position="527"/>
    </location>
</feature>
<feature type="region of interest" description="Disordered" evidence="6">
    <location>
        <begin position="35"/>
        <end position="63"/>
    </location>
</feature>
<dbReference type="GO" id="GO:0008270">
    <property type="term" value="F:zinc ion binding"/>
    <property type="evidence" value="ECO:0007669"/>
    <property type="project" value="UniProtKB-KW"/>
</dbReference>
<feature type="region of interest" description="Disordered" evidence="6">
    <location>
        <begin position="293"/>
        <end position="317"/>
    </location>
</feature>
<dbReference type="Gene3D" id="3.30.160.60">
    <property type="entry name" value="Classic Zinc Finger"/>
    <property type="match status" value="3"/>
</dbReference>
<dbReference type="STRING" id="1182541.W9YP53"/>